<keyword evidence="2" id="KW-1185">Reference proteome</keyword>
<dbReference type="Proteomes" id="UP000321189">
    <property type="component" value="Unassembled WGS sequence"/>
</dbReference>
<gene>
    <name evidence="1" type="ORF">PAT01_10930</name>
</gene>
<proteinExistence type="predicted"/>
<dbReference type="EMBL" id="BJUT01000007">
    <property type="protein sequence ID" value="GEK75789.1"/>
    <property type="molecule type" value="Genomic_DNA"/>
</dbReference>
<name>A0ABQ0UBB4_PSEAF</name>
<evidence type="ECO:0000313" key="2">
    <source>
        <dbReference type="Proteomes" id="UP000321189"/>
    </source>
</evidence>
<evidence type="ECO:0000313" key="1">
    <source>
        <dbReference type="EMBL" id="GEK75789.1"/>
    </source>
</evidence>
<sequence length="51" mass="5721">MFATGSGKAGRLASAIEKRRLIKTNNIKVTNTLRVNYFTCMNQLTISNLPY</sequence>
<comment type="caution">
    <text evidence="1">The sequence shown here is derived from an EMBL/GenBank/DDBJ whole genome shotgun (WGS) entry which is preliminary data.</text>
</comment>
<protein>
    <submittedName>
        <fullName evidence="1">Uncharacterized protein</fullName>
    </submittedName>
</protein>
<accession>A0ABQ0UBB4</accession>
<organism evidence="1 2">
    <name type="scientific">Pseudoalteromonas atlantica</name>
    <name type="common">Alteromonas atlantica</name>
    <dbReference type="NCBI Taxonomy" id="288"/>
    <lineage>
        <taxon>Bacteria</taxon>
        <taxon>Pseudomonadati</taxon>
        <taxon>Pseudomonadota</taxon>
        <taxon>Gammaproteobacteria</taxon>
        <taxon>Alteromonadales</taxon>
        <taxon>Pseudoalteromonadaceae</taxon>
        <taxon>Pseudoalteromonas</taxon>
    </lineage>
</organism>
<reference evidence="1 2" key="1">
    <citation type="submission" date="2019-07" db="EMBL/GenBank/DDBJ databases">
        <title>Whole genome shotgun sequence of Pseudoalteromonas atlantica NBRC 103033.</title>
        <authorList>
            <person name="Hosoyama A."/>
            <person name="Uohara A."/>
            <person name="Ohji S."/>
            <person name="Ichikawa N."/>
        </authorList>
    </citation>
    <scope>NUCLEOTIDE SEQUENCE [LARGE SCALE GENOMIC DNA]</scope>
    <source>
        <strain evidence="1 2">NBRC 103033</strain>
    </source>
</reference>